<organism evidence="2 3">
    <name type="scientific">Malaciobacter marinus</name>
    <dbReference type="NCBI Taxonomy" id="505249"/>
    <lineage>
        <taxon>Bacteria</taxon>
        <taxon>Pseudomonadati</taxon>
        <taxon>Campylobacterota</taxon>
        <taxon>Epsilonproteobacteria</taxon>
        <taxon>Campylobacterales</taxon>
        <taxon>Arcobacteraceae</taxon>
        <taxon>Malaciobacter</taxon>
    </lineage>
</organism>
<accession>A0AB36ZYK1</accession>
<comment type="caution">
    <text evidence="2">The sequence shown here is derived from an EMBL/GenBank/DDBJ whole genome shotgun (WGS) entry which is preliminary data.</text>
</comment>
<dbReference type="Proteomes" id="UP000239861">
    <property type="component" value="Unassembled WGS sequence"/>
</dbReference>
<gene>
    <name evidence="2" type="ORF">B0F89_10965</name>
</gene>
<keyword evidence="1" id="KW-0812">Transmembrane</keyword>
<reference evidence="2 3" key="1">
    <citation type="submission" date="2018-02" db="EMBL/GenBank/DDBJ databases">
        <title>Subsurface microbial communities from deep shales in Ohio and West Virginia, USA.</title>
        <authorList>
            <person name="Wrighton K."/>
        </authorList>
    </citation>
    <scope>NUCLEOTIDE SEQUENCE [LARGE SCALE GENOMIC DNA]</scope>
    <source>
        <strain evidence="2 3">MARC-MIP3H16</strain>
    </source>
</reference>
<dbReference type="EMBL" id="PTIW01000009">
    <property type="protein sequence ID" value="PPK61546.1"/>
    <property type="molecule type" value="Genomic_DNA"/>
</dbReference>
<evidence type="ECO:0000313" key="2">
    <source>
        <dbReference type="EMBL" id="PPK61546.1"/>
    </source>
</evidence>
<name>A0AB36ZYK1_9BACT</name>
<feature type="transmembrane region" description="Helical" evidence="1">
    <location>
        <begin position="6"/>
        <end position="26"/>
    </location>
</feature>
<evidence type="ECO:0000313" key="3">
    <source>
        <dbReference type="Proteomes" id="UP000239861"/>
    </source>
</evidence>
<protein>
    <submittedName>
        <fullName evidence="2">Uncharacterized protein</fullName>
    </submittedName>
</protein>
<evidence type="ECO:0000256" key="1">
    <source>
        <dbReference type="SAM" id="Phobius"/>
    </source>
</evidence>
<dbReference type="AlphaFoldDB" id="A0AB36ZYK1"/>
<proteinExistence type="predicted"/>
<keyword evidence="1" id="KW-0472">Membrane</keyword>
<sequence length="33" mass="3691">MQDIPQILMIIVSLSIVSLVSSIFFIKAKVNNK</sequence>
<keyword evidence="1" id="KW-1133">Transmembrane helix</keyword>